<dbReference type="Proteomes" id="UP000199532">
    <property type="component" value="Unassembled WGS sequence"/>
</dbReference>
<dbReference type="InterPro" id="IPR042092">
    <property type="entry name" value="PsdUridine_s_RsuA/RluB/E/F_cat"/>
</dbReference>
<gene>
    <name evidence="7" type="ORF">SAMN04487995_3280</name>
</gene>
<evidence type="ECO:0000256" key="4">
    <source>
        <dbReference type="RuleBase" id="RU003887"/>
    </source>
</evidence>
<dbReference type="EC" id="5.4.99.-" evidence="4"/>
<name>A0A1H6WEW8_9BACT</name>
<reference evidence="7 8" key="1">
    <citation type="submission" date="2016-10" db="EMBL/GenBank/DDBJ databases">
        <authorList>
            <person name="de Groot N.N."/>
        </authorList>
    </citation>
    <scope>NUCLEOTIDE SEQUENCE [LARGE SCALE GENOMIC DNA]</scope>
    <source>
        <strain evidence="7 8">DSM 19938</strain>
    </source>
</reference>
<keyword evidence="2 4" id="KW-0413">Isomerase</keyword>
<evidence type="ECO:0000259" key="6">
    <source>
        <dbReference type="SMART" id="SM00363"/>
    </source>
</evidence>
<dbReference type="CDD" id="cd00165">
    <property type="entry name" value="S4"/>
    <property type="match status" value="1"/>
</dbReference>
<dbReference type="Gene3D" id="3.10.290.10">
    <property type="entry name" value="RNA-binding S4 domain"/>
    <property type="match status" value="1"/>
</dbReference>
<dbReference type="InterPro" id="IPR020094">
    <property type="entry name" value="TruA/RsuA/RluB/E/F_N"/>
</dbReference>
<dbReference type="Gene3D" id="3.30.70.1560">
    <property type="entry name" value="Alpha-L RNA-binding motif"/>
    <property type="match status" value="1"/>
</dbReference>
<comment type="similarity">
    <text evidence="1 4">Belongs to the pseudouridine synthase RsuA family.</text>
</comment>
<dbReference type="NCBIfam" id="TIGR00093">
    <property type="entry name" value="pseudouridine synthase"/>
    <property type="match status" value="1"/>
</dbReference>
<feature type="region of interest" description="Disordered" evidence="5">
    <location>
        <begin position="1"/>
        <end position="75"/>
    </location>
</feature>
<evidence type="ECO:0000256" key="3">
    <source>
        <dbReference type="PROSITE-ProRule" id="PRU00182"/>
    </source>
</evidence>
<dbReference type="CDD" id="cd02870">
    <property type="entry name" value="PseudoU_synth_RsuA_like"/>
    <property type="match status" value="1"/>
</dbReference>
<dbReference type="GO" id="GO:0120159">
    <property type="term" value="F:rRNA pseudouridine synthase activity"/>
    <property type="evidence" value="ECO:0007669"/>
    <property type="project" value="UniProtKB-ARBA"/>
</dbReference>
<dbReference type="PROSITE" id="PS01149">
    <property type="entry name" value="PSI_RSU"/>
    <property type="match status" value="1"/>
</dbReference>
<dbReference type="InterPro" id="IPR002942">
    <property type="entry name" value="S4_RNA-bd"/>
</dbReference>
<keyword evidence="3" id="KW-0694">RNA-binding</keyword>
<protein>
    <recommendedName>
        <fullName evidence="4">Pseudouridine synthase</fullName>
        <ecNumber evidence="4">5.4.99.-</ecNumber>
    </recommendedName>
</protein>
<dbReference type="SUPFAM" id="SSF55120">
    <property type="entry name" value="Pseudouridine synthase"/>
    <property type="match status" value="1"/>
</dbReference>
<dbReference type="PROSITE" id="PS50889">
    <property type="entry name" value="S4"/>
    <property type="match status" value="1"/>
</dbReference>
<dbReference type="FunFam" id="3.10.290.10:FF:000003">
    <property type="entry name" value="Pseudouridine synthase"/>
    <property type="match status" value="1"/>
</dbReference>
<dbReference type="GO" id="GO:0000455">
    <property type="term" value="P:enzyme-directed rRNA pseudouridine synthesis"/>
    <property type="evidence" value="ECO:0007669"/>
    <property type="project" value="UniProtKB-ARBA"/>
</dbReference>
<dbReference type="Pfam" id="PF00849">
    <property type="entry name" value="PseudoU_synth_2"/>
    <property type="match status" value="1"/>
</dbReference>
<accession>A0A1H6WEW8</accession>
<dbReference type="PANTHER" id="PTHR47683">
    <property type="entry name" value="PSEUDOURIDINE SYNTHASE FAMILY PROTEIN-RELATED"/>
    <property type="match status" value="1"/>
</dbReference>
<evidence type="ECO:0000256" key="5">
    <source>
        <dbReference type="SAM" id="MobiDB-lite"/>
    </source>
</evidence>
<dbReference type="InterPro" id="IPR020103">
    <property type="entry name" value="PsdUridine_synth_cat_dom_sf"/>
</dbReference>
<dbReference type="Pfam" id="PF01479">
    <property type="entry name" value="S4"/>
    <property type="match status" value="1"/>
</dbReference>
<feature type="non-terminal residue" evidence="7">
    <location>
        <position position="1"/>
    </location>
</feature>
<dbReference type="InterPro" id="IPR050343">
    <property type="entry name" value="RsuA_PseudoU_synthase"/>
</dbReference>
<feature type="compositionally biased region" description="Basic and acidic residues" evidence="5">
    <location>
        <begin position="19"/>
        <end position="31"/>
    </location>
</feature>
<dbReference type="SMART" id="SM00363">
    <property type="entry name" value="S4"/>
    <property type="match status" value="1"/>
</dbReference>
<feature type="compositionally biased region" description="Basic and acidic residues" evidence="5">
    <location>
        <begin position="1"/>
        <end position="12"/>
    </location>
</feature>
<dbReference type="InterPro" id="IPR000748">
    <property type="entry name" value="PsdUridine_synth_RsuA/RluB/E/F"/>
</dbReference>
<evidence type="ECO:0000256" key="1">
    <source>
        <dbReference type="ARBA" id="ARBA00008348"/>
    </source>
</evidence>
<dbReference type="RefSeq" id="WP_229209645.1">
    <property type="nucleotide sequence ID" value="NZ_FNXY01000005.1"/>
</dbReference>
<feature type="compositionally biased region" description="Basic and acidic residues" evidence="5">
    <location>
        <begin position="57"/>
        <end position="75"/>
    </location>
</feature>
<keyword evidence="8" id="KW-1185">Reference proteome</keyword>
<dbReference type="InterPro" id="IPR006145">
    <property type="entry name" value="PsdUridine_synth_RsuA/RluA"/>
</dbReference>
<evidence type="ECO:0000256" key="2">
    <source>
        <dbReference type="ARBA" id="ARBA00023235"/>
    </source>
</evidence>
<proteinExistence type="inferred from homology"/>
<feature type="domain" description="RNA-binding S4" evidence="6">
    <location>
        <begin position="122"/>
        <end position="189"/>
    </location>
</feature>
<evidence type="ECO:0000313" key="8">
    <source>
        <dbReference type="Proteomes" id="UP000199532"/>
    </source>
</evidence>
<dbReference type="EMBL" id="FNXY01000005">
    <property type="protein sequence ID" value="SEJ11360.1"/>
    <property type="molecule type" value="Genomic_DNA"/>
</dbReference>
<evidence type="ECO:0000313" key="7">
    <source>
        <dbReference type="EMBL" id="SEJ11360.1"/>
    </source>
</evidence>
<dbReference type="InterPro" id="IPR018496">
    <property type="entry name" value="PsdUridine_synth_RsuA/RluB_CS"/>
</dbReference>
<dbReference type="GO" id="GO:0003723">
    <property type="term" value="F:RNA binding"/>
    <property type="evidence" value="ECO:0007669"/>
    <property type="project" value="UniProtKB-KW"/>
</dbReference>
<dbReference type="SUPFAM" id="SSF55174">
    <property type="entry name" value="Alpha-L RNA-binding motif"/>
    <property type="match status" value="1"/>
</dbReference>
<dbReference type="PANTHER" id="PTHR47683:SF2">
    <property type="entry name" value="RNA-BINDING S4 DOMAIN-CONTAINING PROTEIN"/>
    <property type="match status" value="1"/>
</dbReference>
<dbReference type="AlphaFoldDB" id="A0A1H6WEW8"/>
<dbReference type="InterPro" id="IPR036986">
    <property type="entry name" value="S4_RNA-bd_sf"/>
</dbReference>
<organism evidence="7 8">
    <name type="scientific">Dyadobacter koreensis</name>
    <dbReference type="NCBI Taxonomy" id="408657"/>
    <lineage>
        <taxon>Bacteria</taxon>
        <taxon>Pseudomonadati</taxon>
        <taxon>Bacteroidota</taxon>
        <taxon>Cytophagia</taxon>
        <taxon>Cytophagales</taxon>
        <taxon>Spirosomataceae</taxon>
        <taxon>Dyadobacter</taxon>
    </lineage>
</organism>
<dbReference type="STRING" id="408657.SAMN04487995_3280"/>
<dbReference type="Gene3D" id="3.30.70.580">
    <property type="entry name" value="Pseudouridine synthase I, catalytic domain, N-terminal subdomain"/>
    <property type="match status" value="1"/>
</dbReference>
<sequence>RDGDSRGFKPRGEFAPGQDRPRERSEGRSFDKPGFGKPRSERSSDAPRSFKPTPSNGRHEKPAFKKKSDFKEVVAKDPETEKRLAEEAANRRVGRFETAPRYDLSGYDKKPGAKRKQESSEMRLNRYIANAGICSRREADDLIASGQISVNGKVVTEMGHKVETSDVVKFGKKALSREKLVYVLINKPKDYITTTDDPEERKTVLDLIKGACFERIYPVGRLDRNTTGLLLMTNDGELAEKLTHPSNGIKKIYQAELDKPITTEDFELLQAGLELEDGFVKPDELGIVTPDAMVVGLEIHSGKNRIVRRMFEHLGYEVQKLDRTVFAGLDKKDLPRGKWRFLSEKEVVRLKFML</sequence>